<feature type="domain" description="Transposase InsH N-terminal" evidence="1">
    <location>
        <begin position="10"/>
        <end position="62"/>
    </location>
</feature>
<dbReference type="Pfam" id="PF05598">
    <property type="entry name" value="DUF772"/>
    <property type="match status" value="1"/>
</dbReference>
<evidence type="ECO:0000313" key="2">
    <source>
        <dbReference type="EMBL" id="SFV88401.1"/>
    </source>
</evidence>
<accession>A0A1W1E3G2</accession>
<reference evidence="2" key="1">
    <citation type="submission" date="2016-10" db="EMBL/GenBank/DDBJ databases">
        <authorList>
            <person name="de Groot N.N."/>
        </authorList>
    </citation>
    <scope>NUCLEOTIDE SEQUENCE</scope>
</reference>
<protein>
    <recommendedName>
        <fullName evidence="1">Transposase InsH N-terminal domain-containing protein</fullName>
    </recommendedName>
</protein>
<evidence type="ECO:0000259" key="1">
    <source>
        <dbReference type="Pfam" id="PF05598"/>
    </source>
</evidence>
<proteinExistence type="predicted"/>
<dbReference type="EMBL" id="FPIA01000042">
    <property type="protein sequence ID" value="SFV88401.1"/>
    <property type="molecule type" value="Genomic_DNA"/>
</dbReference>
<dbReference type="AlphaFoldDB" id="A0A1W1E3G2"/>
<sequence length="65" mass="7711">MGLFDYEFRLEEINKKQPPLQKLNTVIDWELFRKPIEKALAIQAKAPGGRPPFDRLMMFNTIYKN</sequence>
<name>A0A1W1E3G2_9ZZZZ</name>
<dbReference type="InterPro" id="IPR008490">
    <property type="entry name" value="Transposase_InsH_N"/>
</dbReference>
<organism evidence="2">
    <name type="scientific">hydrothermal vent metagenome</name>
    <dbReference type="NCBI Taxonomy" id="652676"/>
    <lineage>
        <taxon>unclassified sequences</taxon>
        <taxon>metagenomes</taxon>
        <taxon>ecological metagenomes</taxon>
    </lineage>
</organism>
<gene>
    <name evidence="2" type="ORF">MNB_SUP05-SYMBIONT-7-671</name>
</gene>